<gene>
    <name evidence="13" type="primary">gpsA</name>
    <name evidence="20" type="ORF">EG19_11950</name>
</gene>
<keyword evidence="8 13" id="KW-1208">Phospholipid metabolism</keyword>
<feature type="binding site" evidence="13">
    <location>
        <position position="255"/>
    </location>
    <ligand>
        <name>sn-glycerol 3-phosphate</name>
        <dbReference type="ChEBI" id="CHEBI:57597"/>
    </ligand>
</feature>
<comment type="caution">
    <text evidence="13">Lacks conserved residue(s) required for the propagation of feature annotation.</text>
</comment>
<feature type="binding site" evidence="13">
    <location>
        <position position="277"/>
    </location>
    <ligand>
        <name>NADPH</name>
        <dbReference type="ChEBI" id="CHEBI:57783"/>
    </ligand>
</feature>
<dbReference type="OrthoDB" id="9812273at2"/>
<feature type="binding site" evidence="13">
    <location>
        <position position="253"/>
    </location>
    <ligand>
        <name>sn-glycerol 3-phosphate</name>
        <dbReference type="ChEBI" id="CHEBI:57597"/>
    </ligand>
</feature>
<comment type="catalytic activity">
    <reaction evidence="13">
        <text>sn-glycerol 3-phosphate + NAD(+) = dihydroxyacetone phosphate + NADH + H(+)</text>
        <dbReference type="Rhea" id="RHEA:11092"/>
        <dbReference type="ChEBI" id="CHEBI:15378"/>
        <dbReference type="ChEBI" id="CHEBI:57540"/>
        <dbReference type="ChEBI" id="CHEBI:57597"/>
        <dbReference type="ChEBI" id="CHEBI:57642"/>
        <dbReference type="ChEBI" id="CHEBI:57945"/>
        <dbReference type="EC" id="1.1.1.94"/>
    </reaction>
</comment>
<evidence type="ECO:0000256" key="9">
    <source>
        <dbReference type="ARBA" id="ARBA00052716"/>
    </source>
</evidence>
<dbReference type="GO" id="GO:0008654">
    <property type="term" value="P:phospholipid biosynthetic process"/>
    <property type="evidence" value="ECO:0007669"/>
    <property type="project" value="UniProtKB-KW"/>
</dbReference>
<keyword evidence="3 13" id="KW-0521">NADP</keyword>
<feature type="domain" description="Glycerol-3-phosphate dehydrogenase NAD-dependent N-terminal" evidence="18">
    <location>
        <begin position="2"/>
        <end position="155"/>
    </location>
</feature>
<dbReference type="SUPFAM" id="SSF48179">
    <property type="entry name" value="6-phosphogluconate dehydrogenase C-terminal domain-like"/>
    <property type="match status" value="1"/>
</dbReference>
<evidence type="ECO:0000256" key="7">
    <source>
        <dbReference type="ARBA" id="ARBA00023209"/>
    </source>
</evidence>
<dbReference type="PIRSF" id="PIRSF000114">
    <property type="entry name" value="Glycerol-3-P_dh"/>
    <property type="match status" value="1"/>
</dbReference>
<evidence type="ECO:0000256" key="12">
    <source>
        <dbReference type="ARBA" id="ARBA00080511"/>
    </source>
</evidence>
<feature type="binding site" evidence="13">
    <location>
        <position position="137"/>
    </location>
    <ligand>
        <name>sn-glycerol 3-phosphate</name>
        <dbReference type="ChEBI" id="CHEBI:57597"/>
    </ligand>
</feature>
<dbReference type="PROSITE" id="PS00957">
    <property type="entry name" value="NAD_G3PDH"/>
    <property type="match status" value="1"/>
</dbReference>
<keyword evidence="21" id="KW-1185">Reference proteome</keyword>
<feature type="binding site" evidence="15">
    <location>
        <begin position="254"/>
        <end position="255"/>
    </location>
    <ligand>
        <name>substrate</name>
    </ligand>
</feature>
<evidence type="ECO:0000256" key="13">
    <source>
        <dbReference type="HAMAP-Rule" id="MF_00394"/>
    </source>
</evidence>
<feature type="binding site" evidence="16">
    <location>
        <position position="254"/>
    </location>
    <ligand>
        <name>NAD(+)</name>
        <dbReference type="ChEBI" id="CHEBI:57540"/>
    </ligand>
</feature>
<feature type="binding site" evidence="13">
    <location>
        <position position="139"/>
    </location>
    <ligand>
        <name>NADPH</name>
        <dbReference type="ChEBI" id="CHEBI:57783"/>
    </ligand>
</feature>
<comment type="similarity">
    <text evidence="1 13 17">Belongs to the NAD-dependent glycerol-3-phosphate dehydrogenase family.</text>
</comment>
<evidence type="ECO:0000259" key="19">
    <source>
        <dbReference type="Pfam" id="PF07479"/>
    </source>
</evidence>
<dbReference type="PRINTS" id="PR00077">
    <property type="entry name" value="GPDHDRGNASE"/>
</dbReference>
<feature type="binding site" evidence="16">
    <location>
        <position position="82"/>
    </location>
    <ligand>
        <name>NAD(+)</name>
        <dbReference type="ChEBI" id="CHEBI:57540"/>
    </ligand>
</feature>
<dbReference type="Pfam" id="PF07479">
    <property type="entry name" value="NAD_Gly3P_dh_C"/>
    <property type="match status" value="1"/>
</dbReference>
<dbReference type="Proteomes" id="UP000027284">
    <property type="component" value="Unassembled WGS sequence"/>
</dbReference>
<feature type="binding site" evidence="13">
    <location>
        <position position="11"/>
    </location>
    <ligand>
        <name>NADPH</name>
        <dbReference type="ChEBI" id="CHEBI:57783"/>
    </ligand>
</feature>
<feature type="binding site" evidence="13">
    <location>
        <position position="254"/>
    </location>
    <ligand>
        <name>sn-glycerol 3-phosphate</name>
        <dbReference type="ChEBI" id="CHEBI:57597"/>
    </ligand>
</feature>
<comment type="function">
    <text evidence="13">Catalyzes the reduction of the glycolytic intermediate dihydroxyacetone phosphate (DHAP) to sn-glycerol 3-phosphate (G3P), the key precursor for phospholipid synthesis.</text>
</comment>
<dbReference type="AlphaFoldDB" id="A0A062Y226"/>
<feature type="binding site" evidence="13">
    <location>
        <position position="279"/>
    </location>
    <ligand>
        <name>NADPH</name>
        <dbReference type="ChEBI" id="CHEBI:57783"/>
    </ligand>
</feature>
<evidence type="ECO:0000256" key="14">
    <source>
        <dbReference type="PIRSR" id="PIRSR000114-1"/>
    </source>
</evidence>
<evidence type="ECO:0000256" key="6">
    <source>
        <dbReference type="ARBA" id="ARBA00023098"/>
    </source>
</evidence>
<dbReference type="InterPro" id="IPR008927">
    <property type="entry name" value="6-PGluconate_DH-like_C_sf"/>
</dbReference>
<dbReference type="GO" id="GO:0141152">
    <property type="term" value="F:glycerol-3-phosphate dehydrogenase (NAD+) activity"/>
    <property type="evidence" value="ECO:0007669"/>
    <property type="project" value="RHEA"/>
</dbReference>
<dbReference type="RefSeq" id="WP_038047695.1">
    <property type="nucleotide sequence ID" value="NZ_JMFG01000008.1"/>
</dbReference>
<protein>
    <recommendedName>
        <fullName evidence="11 13">Glycerol-3-phosphate dehydrogenase [NAD(P)+]</fullName>
        <ecNumber evidence="10 13">1.1.1.94</ecNumber>
    </recommendedName>
    <alternativeName>
        <fullName evidence="13">NAD(P)(+)-dependent glycerol-3-phosphate dehydrogenase</fullName>
    </alternativeName>
    <alternativeName>
        <fullName evidence="12 13">NAD(P)H-dependent dihydroxyacetone-phosphate reductase</fullName>
    </alternativeName>
</protein>
<evidence type="ECO:0000256" key="10">
    <source>
        <dbReference type="ARBA" id="ARBA00066687"/>
    </source>
</evidence>
<dbReference type="Gene3D" id="3.40.50.720">
    <property type="entry name" value="NAD(P)-binding Rossmann-like Domain"/>
    <property type="match status" value="1"/>
</dbReference>
<dbReference type="EC" id="1.1.1.94" evidence="10 13"/>
<keyword evidence="4 13" id="KW-0560">Oxidoreductase</keyword>
<feature type="binding site" evidence="13">
    <location>
        <position position="135"/>
    </location>
    <ligand>
        <name>sn-glycerol 3-phosphate</name>
        <dbReference type="ChEBI" id="CHEBI:57597"/>
    </ligand>
</feature>
<dbReference type="Gene3D" id="1.10.1040.10">
    <property type="entry name" value="N-(1-d-carboxylethyl)-l-norvaline Dehydrogenase, domain 2"/>
    <property type="match status" value="1"/>
</dbReference>
<dbReference type="GO" id="GO:0046168">
    <property type="term" value="P:glycerol-3-phosphate catabolic process"/>
    <property type="evidence" value="ECO:0007669"/>
    <property type="project" value="InterPro"/>
</dbReference>
<keyword evidence="5 13" id="KW-0520">NAD</keyword>
<dbReference type="PANTHER" id="PTHR11728">
    <property type="entry name" value="GLYCEROL-3-PHOSPHATE DEHYDROGENASE"/>
    <property type="match status" value="1"/>
</dbReference>
<evidence type="ECO:0000256" key="8">
    <source>
        <dbReference type="ARBA" id="ARBA00023264"/>
    </source>
</evidence>
<dbReference type="NCBIfam" id="NF000942">
    <property type="entry name" value="PRK00094.1-4"/>
    <property type="match status" value="1"/>
</dbReference>
<dbReference type="GO" id="GO:0141153">
    <property type="term" value="F:glycerol-3-phosphate dehydrogenase (NADP+) activity"/>
    <property type="evidence" value="ECO:0007669"/>
    <property type="project" value="RHEA"/>
</dbReference>
<feature type="binding site" evidence="13">
    <location>
        <position position="190"/>
    </location>
    <ligand>
        <name>sn-glycerol 3-phosphate</name>
        <dbReference type="ChEBI" id="CHEBI:57597"/>
    </ligand>
</feature>
<proteinExistence type="inferred from homology"/>
<evidence type="ECO:0000313" key="21">
    <source>
        <dbReference type="Proteomes" id="UP000027284"/>
    </source>
</evidence>
<sequence>MKVAVVGGGSWGTALSVHCARAGHEVVLWAREPEVVEGVNRERRNPLFLPEVTLPPGLTAEGDVAQAVSAAEVVFFVVPVQFARGVLREMKAALPVQAVLVSASKGIEVASLSRMDEVVAQELGLEPERFVALSGPTFAREVAAGLPAAAVLAGRSPSSLRMLQEAFSTPSFRLYRSADVVGVELAGALKNVIAIAGGMATGLGLGHNALAALLTRGLHEIARLGVRLGGQPETFRGLAGMGDLVLTCTGALSRNRAVGERLGRGEPLEQVLSGREVAEGVPTARAAAALARKNQVEMPITFAVEAILDQRLSPREAVTALMTRSLKEELE</sequence>
<dbReference type="GO" id="GO:0006650">
    <property type="term" value="P:glycerophospholipid metabolic process"/>
    <property type="evidence" value="ECO:0007669"/>
    <property type="project" value="UniProtKB-UniRule"/>
</dbReference>
<dbReference type="GO" id="GO:0046167">
    <property type="term" value="P:glycerol-3-phosphate biosynthetic process"/>
    <property type="evidence" value="ECO:0007669"/>
    <property type="project" value="UniProtKB-UniRule"/>
</dbReference>
<evidence type="ECO:0000313" key="20">
    <source>
        <dbReference type="EMBL" id="KDA54421.1"/>
    </source>
</evidence>
<feature type="active site" description="Proton acceptor" evidence="13 14">
    <location>
        <position position="190"/>
    </location>
</feature>
<feature type="binding site" evidence="16">
    <location>
        <position position="139"/>
    </location>
    <ligand>
        <name>NAD(+)</name>
        <dbReference type="ChEBI" id="CHEBI:57540"/>
    </ligand>
</feature>
<dbReference type="InterPro" id="IPR036291">
    <property type="entry name" value="NAD(P)-bd_dom_sf"/>
</dbReference>
<feature type="binding site" evidence="13">
    <location>
        <position position="105"/>
    </location>
    <ligand>
        <name>sn-glycerol 3-phosphate</name>
        <dbReference type="ChEBI" id="CHEBI:57597"/>
    </ligand>
</feature>
<evidence type="ECO:0000259" key="18">
    <source>
        <dbReference type="Pfam" id="PF01210"/>
    </source>
</evidence>
<dbReference type="GO" id="GO:0051287">
    <property type="term" value="F:NAD binding"/>
    <property type="evidence" value="ECO:0007669"/>
    <property type="project" value="InterPro"/>
</dbReference>
<feature type="binding site" evidence="13">
    <location>
        <position position="105"/>
    </location>
    <ligand>
        <name>NADPH</name>
        <dbReference type="ChEBI" id="CHEBI:57783"/>
    </ligand>
</feature>
<feature type="domain" description="Glycerol-3-phosphate dehydrogenase NAD-dependent C-terminal" evidence="19">
    <location>
        <begin position="179"/>
        <end position="318"/>
    </location>
</feature>
<dbReference type="InterPro" id="IPR006109">
    <property type="entry name" value="G3P_DH_NAD-dep_C"/>
</dbReference>
<comment type="caution">
    <text evidence="20">The sequence shown here is derived from an EMBL/GenBank/DDBJ whole genome shotgun (WGS) entry which is preliminary data.</text>
</comment>
<dbReference type="EMBL" id="JMFG01000008">
    <property type="protein sequence ID" value="KDA54421.1"/>
    <property type="molecule type" value="Genomic_DNA"/>
</dbReference>
<comment type="pathway">
    <text evidence="13">Membrane lipid metabolism; glycerophospholipid metabolism.</text>
</comment>
<name>A0A062Y226_9BACT</name>
<comment type="subcellular location">
    <subcellularLocation>
        <location evidence="13">Cytoplasm</location>
    </subcellularLocation>
</comment>
<keyword evidence="13" id="KW-0963">Cytoplasm</keyword>
<keyword evidence="7 13" id="KW-0594">Phospholipid biosynthesis</keyword>
<feature type="binding site" evidence="13">
    <location>
        <position position="31"/>
    </location>
    <ligand>
        <name>NADPH</name>
        <dbReference type="ChEBI" id="CHEBI:57783"/>
    </ligand>
</feature>
<keyword evidence="6 13" id="KW-0443">Lipid metabolism</keyword>
<evidence type="ECO:0000256" key="17">
    <source>
        <dbReference type="RuleBase" id="RU000437"/>
    </source>
</evidence>
<dbReference type="FunFam" id="3.40.50.720:FF:000019">
    <property type="entry name" value="Glycerol-3-phosphate dehydrogenase [NAD(P)+]"/>
    <property type="match status" value="1"/>
</dbReference>
<dbReference type="Pfam" id="PF01210">
    <property type="entry name" value="NAD_Gly3P_dh_N"/>
    <property type="match status" value="1"/>
</dbReference>
<evidence type="ECO:0000256" key="16">
    <source>
        <dbReference type="PIRSR" id="PIRSR000114-3"/>
    </source>
</evidence>
<evidence type="ECO:0000256" key="4">
    <source>
        <dbReference type="ARBA" id="ARBA00023002"/>
    </source>
</evidence>
<evidence type="ECO:0000256" key="1">
    <source>
        <dbReference type="ARBA" id="ARBA00011009"/>
    </source>
</evidence>
<dbReference type="PANTHER" id="PTHR11728:SF1">
    <property type="entry name" value="GLYCEROL-3-PHOSPHATE DEHYDROGENASE [NAD(+)] 2, CHLOROPLASTIC"/>
    <property type="match status" value="1"/>
</dbReference>
<dbReference type="FunFam" id="1.10.1040.10:FF:000001">
    <property type="entry name" value="Glycerol-3-phosphate dehydrogenase [NAD(P)+]"/>
    <property type="match status" value="1"/>
</dbReference>
<dbReference type="NCBIfam" id="NF000940">
    <property type="entry name" value="PRK00094.1-2"/>
    <property type="match status" value="1"/>
</dbReference>
<evidence type="ECO:0000256" key="2">
    <source>
        <dbReference type="ARBA" id="ARBA00022516"/>
    </source>
</evidence>
<feature type="binding site" evidence="13">
    <location>
        <position position="254"/>
    </location>
    <ligand>
        <name>NADPH</name>
        <dbReference type="ChEBI" id="CHEBI:57783"/>
    </ligand>
</feature>
<dbReference type="STRING" id="1312852.EG19_11950"/>
<dbReference type="HAMAP" id="MF_00394">
    <property type="entry name" value="NAD_Glyc3P_dehydrog"/>
    <property type="match status" value="1"/>
</dbReference>
<organism evidence="20 21">
    <name type="scientific">Thermoanaerobaculum aquaticum</name>
    <dbReference type="NCBI Taxonomy" id="1312852"/>
    <lineage>
        <taxon>Bacteria</taxon>
        <taxon>Pseudomonadati</taxon>
        <taxon>Acidobacteriota</taxon>
        <taxon>Thermoanaerobaculia</taxon>
        <taxon>Thermoanaerobaculales</taxon>
        <taxon>Thermoanaerobaculaceae</taxon>
        <taxon>Thermoanaerobaculum</taxon>
    </lineage>
</organism>
<comment type="catalytic activity">
    <reaction evidence="9">
        <text>sn-glycerol 3-phosphate + NADP(+) = dihydroxyacetone phosphate + NADPH + H(+)</text>
        <dbReference type="Rhea" id="RHEA:11096"/>
        <dbReference type="ChEBI" id="CHEBI:15378"/>
        <dbReference type="ChEBI" id="CHEBI:57597"/>
        <dbReference type="ChEBI" id="CHEBI:57642"/>
        <dbReference type="ChEBI" id="CHEBI:57783"/>
        <dbReference type="ChEBI" id="CHEBI:58349"/>
        <dbReference type="EC" id="1.1.1.94"/>
    </reaction>
    <physiologicalReaction direction="right-to-left" evidence="9">
        <dbReference type="Rhea" id="RHEA:11098"/>
    </physiologicalReaction>
</comment>
<dbReference type="InterPro" id="IPR013328">
    <property type="entry name" value="6PGD_dom2"/>
</dbReference>
<dbReference type="GO" id="GO:0005829">
    <property type="term" value="C:cytosol"/>
    <property type="evidence" value="ECO:0007669"/>
    <property type="project" value="TreeGrafter"/>
</dbReference>
<feature type="binding site" evidence="13">
    <location>
        <position position="10"/>
    </location>
    <ligand>
        <name>NADPH</name>
        <dbReference type="ChEBI" id="CHEBI:57783"/>
    </ligand>
</feature>
<evidence type="ECO:0000256" key="3">
    <source>
        <dbReference type="ARBA" id="ARBA00022857"/>
    </source>
</evidence>
<evidence type="ECO:0000256" key="11">
    <source>
        <dbReference type="ARBA" id="ARBA00069372"/>
    </source>
</evidence>
<reference evidence="20 21" key="1">
    <citation type="submission" date="2014-04" db="EMBL/GenBank/DDBJ databases">
        <title>The Genome Sequence of Thermoanaerobaculum aquaticum MP-01, The First Cultivated Group 23 Acidobacterium.</title>
        <authorList>
            <person name="Stamps B.W."/>
            <person name="Losey N.A."/>
            <person name="Lawson P.A."/>
            <person name="Stevenson B.S."/>
        </authorList>
    </citation>
    <scope>NUCLEOTIDE SEQUENCE [LARGE SCALE GENOMIC DNA]</scope>
    <source>
        <strain evidence="20 21">MP-01</strain>
    </source>
</reference>
<feature type="binding site" evidence="13">
    <location>
        <position position="243"/>
    </location>
    <ligand>
        <name>sn-glycerol 3-phosphate</name>
        <dbReference type="ChEBI" id="CHEBI:57597"/>
    </ligand>
</feature>
<dbReference type="InterPro" id="IPR006168">
    <property type="entry name" value="G3P_DH_NAD-dep"/>
</dbReference>
<evidence type="ECO:0000256" key="15">
    <source>
        <dbReference type="PIRSR" id="PIRSR000114-2"/>
    </source>
</evidence>
<keyword evidence="13" id="KW-0547">Nucleotide-binding</keyword>
<dbReference type="GO" id="GO:0005975">
    <property type="term" value="P:carbohydrate metabolic process"/>
    <property type="evidence" value="ECO:0007669"/>
    <property type="project" value="InterPro"/>
</dbReference>
<dbReference type="InterPro" id="IPR011128">
    <property type="entry name" value="G3P_DH_NAD-dep_N"/>
</dbReference>
<feature type="binding site" evidence="16">
    <location>
        <begin position="7"/>
        <end position="12"/>
    </location>
    <ligand>
        <name>NAD(+)</name>
        <dbReference type="ChEBI" id="CHEBI:57540"/>
    </ligand>
</feature>
<dbReference type="SUPFAM" id="SSF51735">
    <property type="entry name" value="NAD(P)-binding Rossmann-fold domains"/>
    <property type="match status" value="1"/>
</dbReference>
<feature type="binding site" evidence="15">
    <location>
        <position position="105"/>
    </location>
    <ligand>
        <name>substrate</name>
    </ligand>
</feature>
<accession>A0A062Y226</accession>
<dbReference type="UniPathway" id="UPA00940"/>
<keyword evidence="2 13" id="KW-0444">Lipid biosynthesis</keyword>
<evidence type="ECO:0000256" key="5">
    <source>
        <dbReference type="ARBA" id="ARBA00023027"/>
    </source>
</evidence>